<evidence type="ECO:0000256" key="2">
    <source>
        <dbReference type="ARBA" id="ARBA00012438"/>
    </source>
</evidence>
<feature type="domain" description="Histidine kinase" evidence="9">
    <location>
        <begin position="33"/>
        <end position="242"/>
    </location>
</feature>
<keyword evidence="6 10" id="KW-0418">Kinase</keyword>
<name>A0AAU7DPI5_9BACT</name>
<dbReference type="SUPFAM" id="SSF47384">
    <property type="entry name" value="Homodimeric domain of signal transducing histidine kinase"/>
    <property type="match status" value="1"/>
</dbReference>
<evidence type="ECO:0000256" key="7">
    <source>
        <dbReference type="ARBA" id="ARBA00022840"/>
    </source>
</evidence>
<organism evidence="10">
    <name type="scientific">Telmatobacter sp. DSM 110680</name>
    <dbReference type="NCBI Taxonomy" id="3036704"/>
    <lineage>
        <taxon>Bacteria</taxon>
        <taxon>Pseudomonadati</taxon>
        <taxon>Acidobacteriota</taxon>
        <taxon>Terriglobia</taxon>
        <taxon>Terriglobales</taxon>
        <taxon>Acidobacteriaceae</taxon>
        <taxon>Telmatobacter</taxon>
    </lineage>
</organism>
<dbReference type="Pfam" id="PF02518">
    <property type="entry name" value="HATPase_c"/>
    <property type="match status" value="1"/>
</dbReference>
<dbReference type="InterPro" id="IPR036097">
    <property type="entry name" value="HisK_dim/P_sf"/>
</dbReference>
<dbReference type="RefSeq" id="WP_348264427.1">
    <property type="nucleotide sequence ID" value="NZ_CP121196.1"/>
</dbReference>
<dbReference type="PANTHER" id="PTHR43065:SF10">
    <property type="entry name" value="PEROXIDE STRESS-ACTIVATED HISTIDINE KINASE MAK3"/>
    <property type="match status" value="1"/>
</dbReference>
<dbReference type="SMART" id="SM00387">
    <property type="entry name" value="HATPase_c"/>
    <property type="match status" value="1"/>
</dbReference>
<dbReference type="InterPro" id="IPR003661">
    <property type="entry name" value="HisK_dim/P_dom"/>
</dbReference>
<keyword evidence="8" id="KW-0902">Two-component regulatory system</keyword>
<reference evidence="10" key="1">
    <citation type="submission" date="2023-03" db="EMBL/GenBank/DDBJ databases">
        <title>Edaphobacter sp.</title>
        <authorList>
            <person name="Huber K.J."/>
            <person name="Papendorf J."/>
            <person name="Pilke C."/>
            <person name="Bunk B."/>
            <person name="Sproeer C."/>
            <person name="Pester M."/>
        </authorList>
    </citation>
    <scope>NUCLEOTIDE SEQUENCE</scope>
    <source>
        <strain evidence="10">DSM 110680</strain>
    </source>
</reference>
<gene>
    <name evidence="10" type="ORF">P8935_07815</name>
</gene>
<keyword evidence="3" id="KW-0597">Phosphoprotein</keyword>
<dbReference type="Gene3D" id="1.10.287.130">
    <property type="match status" value="1"/>
</dbReference>
<evidence type="ECO:0000256" key="6">
    <source>
        <dbReference type="ARBA" id="ARBA00022777"/>
    </source>
</evidence>
<dbReference type="GO" id="GO:0000155">
    <property type="term" value="F:phosphorelay sensor kinase activity"/>
    <property type="evidence" value="ECO:0007669"/>
    <property type="project" value="InterPro"/>
</dbReference>
<dbReference type="InterPro" id="IPR003594">
    <property type="entry name" value="HATPase_dom"/>
</dbReference>
<dbReference type="PROSITE" id="PS50109">
    <property type="entry name" value="HIS_KIN"/>
    <property type="match status" value="1"/>
</dbReference>
<evidence type="ECO:0000256" key="4">
    <source>
        <dbReference type="ARBA" id="ARBA00022679"/>
    </source>
</evidence>
<dbReference type="InterPro" id="IPR036890">
    <property type="entry name" value="HATPase_C_sf"/>
</dbReference>
<dbReference type="EMBL" id="CP121196">
    <property type="protein sequence ID" value="XBH19212.1"/>
    <property type="molecule type" value="Genomic_DNA"/>
</dbReference>
<dbReference type="CDD" id="cd00075">
    <property type="entry name" value="HATPase"/>
    <property type="match status" value="1"/>
</dbReference>
<sequence>MDRPADDRNLEQEIQDIVRQNQELVVAGQFAATVMHEINGPLEAVTNLNYLIQQEADNPSQVRLYCGMLEEQLLTLTKLSRQTLSFYRSPDTRESVVLATLAEAALRVHQKKISSKRIELRKRLKNDVTAEVHAGDILQVFSNLVANAIDALPDKGILCFSVKQCANEAHVTVADNGPGIAAAVLPRIFDPFFTTKKERGTGLGLAISKSIIEKHKGRIRGRSTTRPSHNGTAFRISIPLLAKAG</sequence>
<dbReference type="PRINTS" id="PR00344">
    <property type="entry name" value="BCTRLSENSOR"/>
</dbReference>
<dbReference type="AlphaFoldDB" id="A0AAU7DPI5"/>
<evidence type="ECO:0000256" key="8">
    <source>
        <dbReference type="ARBA" id="ARBA00023012"/>
    </source>
</evidence>
<dbReference type="InterPro" id="IPR005467">
    <property type="entry name" value="His_kinase_dom"/>
</dbReference>
<evidence type="ECO:0000313" key="10">
    <source>
        <dbReference type="EMBL" id="XBH19212.1"/>
    </source>
</evidence>
<comment type="catalytic activity">
    <reaction evidence="1">
        <text>ATP + protein L-histidine = ADP + protein N-phospho-L-histidine.</text>
        <dbReference type="EC" id="2.7.13.3"/>
    </reaction>
</comment>
<accession>A0AAU7DPI5</accession>
<evidence type="ECO:0000259" key="9">
    <source>
        <dbReference type="PROSITE" id="PS50109"/>
    </source>
</evidence>
<evidence type="ECO:0000256" key="1">
    <source>
        <dbReference type="ARBA" id="ARBA00000085"/>
    </source>
</evidence>
<evidence type="ECO:0000256" key="3">
    <source>
        <dbReference type="ARBA" id="ARBA00022553"/>
    </source>
</evidence>
<dbReference type="PANTHER" id="PTHR43065">
    <property type="entry name" value="SENSOR HISTIDINE KINASE"/>
    <property type="match status" value="1"/>
</dbReference>
<proteinExistence type="predicted"/>
<keyword evidence="4" id="KW-0808">Transferase</keyword>
<dbReference type="InterPro" id="IPR004358">
    <property type="entry name" value="Sig_transdc_His_kin-like_C"/>
</dbReference>
<keyword evidence="7" id="KW-0067">ATP-binding</keyword>
<dbReference type="GO" id="GO:0005524">
    <property type="term" value="F:ATP binding"/>
    <property type="evidence" value="ECO:0007669"/>
    <property type="project" value="UniProtKB-KW"/>
</dbReference>
<dbReference type="EC" id="2.7.13.3" evidence="2"/>
<evidence type="ECO:0000256" key="5">
    <source>
        <dbReference type="ARBA" id="ARBA00022741"/>
    </source>
</evidence>
<protein>
    <recommendedName>
        <fullName evidence="2">histidine kinase</fullName>
        <ecNumber evidence="2">2.7.13.3</ecNumber>
    </recommendedName>
</protein>
<dbReference type="CDD" id="cd00082">
    <property type="entry name" value="HisKA"/>
    <property type="match status" value="1"/>
</dbReference>
<dbReference type="SUPFAM" id="SSF55874">
    <property type="entry name" value="ATPase domain of HSP90 chaperone/DNA topoisomerase II/histidine kinase"/>
    <property type="match status" value="1"/>
</dbReference>
<dbReference type="Gene3D" id="3.30.565.10">
    <property type="entry name" value="Histidine kinase-like ATPase, C-terminal domain"/>
    <property type="match status" value="1"/>
</dbReference>
<keyword evidence="5" id="KW-0547">Nucleotide-binding</keyword>